<protein>
    <submittedName>
        <fullName evidence="1">Uncharacterized protein</fullName>
    </submittedName>
</protein>
<dbReference type="AlphaFoldDB" id="A0A7T7I8Q9"/>
<dbReference type="KEGG" id="slf:JEQ17_29220"/>
<accession>A0A7T7I8Q9</accession>
<reference evidence="1 2" key="1">
    <citation type="submission" date="2020-12" db="EMBL/GenBank/DDBJ databases">
        <title>A novel species.</title>
        <authorList>
            <person name="Li K."/>
        </authorList>
    </citation>
    <scope>NUCLEOTIDE SEQUENCE [LARGE SCALE GENOMIC DNA]</scope>
    <source>
        <strain evidence="1 2">ZYC-3</strain>
    </source>
</reference>
<evidence type="ECO:0000313" key="1">
    <source>
        <dbReference type="EMBL" id="QQM43094.1"/>
    </source>
</evidence>
<gene>
    <name evidence="1" type="ORF">JEQ17_29220</name>
</gene>
<dbReference type="EMBL" id="CP066831">
    <property type="protein sequence ID" value="QQM43094.1"/>
    <property type="molecule type" value="Genomic_DNA"/>
</dbReference>
<sequence length="238" mass="27511">MGHGKGHGADMDDARAWDKRLAWAYGLIANDPAERAAALDHLASARRRTEEAQHRFNETLRMLQGQGVMYPYEDPALRSANEEYLWARSHSLPSGMWDRGHGEDLAEWPGLPYALLFLEWEARYPEEWTRHAKAWGTKEGLIRDLATDAVGQDPVARTKLIDLVEIVVRRAYRCKDREYVRIARVVDGDPLRVRLEGARRSENPWAQLHAGYVLWILDRPEVPNSRHVWRTWLADARQ</sequence>
<name>A0A7T7I8Q9_9ACTN</name>
<keyword evidence="2" id="KW-1185">Reference proteome</keyword>
<organism evidence="1 2">
    <name type="scientific">Streptomyces liliifuscus</name>
    <dbReference type="NCBI Taxonomy" id="2797636"/>
    <lineage>
        <taxon>Bacteria</taxon>
        <taxon>Bacillati</taxon>
        <taxon>Actinomycetota</taxon>
        <taxon>Actinomycetes</taxon>
        <taxon>Kitasatosporales</taxon>
        <taxon>Streptomycetaceae</taxon>
        <taxon>Streptomyces</taxon>
    </lineage>
</organism>
<proteinExistence type="predicted"/>
<evidence type="ECO:0000313" key="2">
    <source>
        <dbReference type="Proteomes" id="UP000595636"/>
    </source>
</evidence>
<dbReference type="Proteomes" id="UP000595636">
    <property type="component" value="Chromosome"/>
</dbReference>
<dbReference type="RefSeq" id="WP_200397934.1">
    <property type="nucleotide sequence ID" value="NZ_CP066831.1"/>
</dbReference>